<organism evidence="2 3">
    <name type="scientific">Vitis vinifera</name>
    <name type="common">Grape</name>
    <dbReference type="NCBI Taxonomy" id="29760"/>
    <lineage>
        <taxon>Eukaryota</taxon>
        <taxon>Viridiplantae</taxon>
        <taxon>Streptophyta</taxon>
        <taxon>Embryophyta</taxon>
        <taxon>Tracheophyta</taxon>
        <taxon>Spermatophyta</taxon>
        <taxon>Magnoliopsida</taxon>
        <taxon>eudicotyledons</taxon>
        <taxon>Gunneridae</taxon>
        <taxon>Pentapetalae</taxon>
        <taxon>rosids</taxon>
        <taxon>Vitales</taxon>
        <taxon>Vitaceae</taxon>
        <taxon>Viteae</taxon>
        <taxon>Vitis</taxon>
    </lineage>
</organism>
<dbReference type="Proteomes" id="UP000288805">
    <property type="component" value="Unassembled WGS sequence"/>
</dbReference>
<dbReference type="AlphaFoldDB" id="A0A438DXR8"/>
<sequence length="363" mass="41868">MSHQGENLESEEGFRELKSQPSSIPSAPEQPESRNQPESESIELPNSTHLNPVEPTISLTQHISETWGDPERQELCVYSRRIKPQRQLPIMERHCQKPELSVTDLQNNPDAKNALLNRELNEEVYMDSPPSLEDNGRNNLAYKLKRNDLEEMERLKGFMAREFEIEDHGPPRHFLGMEVKRSRNGIVLSQRKCTLNLQKETSRYQRLVSELIYLSHTQLDIAFAMSVELEERKLEAFTNMNWVGSIEDRQSISGSYTFVWGNLVTWKSKKQSVATRSSVEAKFRVMALGIFISIAHNLIHHDRTKHVEVDRYFIKVKIKGGMLNVEYVPTREQAVDILTEGLPHQNFDELTSKLSLLDIYSPA</sequence>
<feature type="region of interest" description="Disordered" evidence="1">
    <location>
        <begin position="1"/>
        <end position="53"/>
    </location>
</feature>
<dbReference type="CDD" id="cd09272">
    <property type="entry name" value="RNase_HI_RT_Ty1"/>
    <property type="match status" value="1"/>
</dbReference>
<accession>A0A438DXR8</accession>
<gene>
    <name evidence="2" type="primary">RE1_2080</name>
    <name evidence="2" type="ORF">CK203_078399</name>
</gene>
<dbReference type="PANTHER" id="PTHR11439:SF440">
    <property type="entry name" value="INTEGRASE CATALYTIC DOMAIN-CONTAINING PROTEIN"/>
    <property type="match status" value="1"/>
</dbReference>
<evidence type="ECO:0000313" key="3">
    <source>
        <dbReference type="Proteomes" id="UP000288805"/>
    </source>
</evidence>
<comment type="caution">
    <text evidence="2">The sequence shown here is derived from an EMBL/GenBank/DDBJ whole genome shotgun (WGS) entry which is preliminary data.</text>
</comment>
<name>A0A438DXR8_VITVI</name>
<protein>
    <submittedName>
        <fullName evidence="2">Retrovirus-related Pol polyprotein from transposon RE1</fullName>
    </submittedName>
</protein>
<dbReference type="EMBL" id="QGNW01001463">
    <property type="protein sequence ID" value="RVW40210.1"/>
    <property type="molecule type" value="Genomic_DNA"/>
</dbReference>
<evidence type="ECO:0000256" key="1">
    <source>
        <dbReference type="SAM" id="MobiDB-lite"/>
    </source>
</evidence>
<dbReference type="PANTHER" id="PTHR11439">
    <property type="entry name" value="GAG-POL-RELATED RETROTRANSPOSON"/>
    <property type="match status" value="1"/>
</dbReference>
<reference evidence="2 3" key="1">
    <citation type="journal article" date="2018" name="PLoS Genet.">
        <title>Population sequencing reveals clonal diversity and ancestral inbreeding in the grapevine cultivar Chardonnay.</title>
        <authorList>
            <person name="Roach M.J."/>
            <person name="Johnson D.L."/>
            <person name="Bohlmann J."/>
            <person name="van Vuuren H.J."/>
            <person name="Jones S.J."/>
            <person name="Pretorius I.S."/>
            <person name="Schmidt S.A."/>
            <person name="Borneman A.R."/>
        </authorList>
    </citation>
    <scope>NUCLEOTIDE SEQUENCE [LARGE SCALE GENOMIC DNA]</scope>
    <source>
        <strain evidence="3">cv. Chardonnay</strain>
        <tissue evidence="2">Leaf</tissue>
    </source>
</reference>
<evidence type="ECO:0000313" key="2">
    <source>
        <dbReference type="EMBL" id="RVW40210.1"/>
    </source>
</evidence>
<feature type="compositionally biased region" description="Polar residues" evidence="1">
    <location>
        <begin position="38"/>
        <end position="50"/>
    </location>
</feature>
<proteinExistence type="predicted"/>